<evidence type="ECO:0000259" key="8">
    <source>
        <dbReference type="PROSITE" id="PS50112"/>
    </source>
</evidence>
<evidence type="ECO:0000313" key="10">
    <source>
        <dbReference type="EMBL" id="MFH8549057.1"/>
    </source>
</evidence>
<evidence type="ECO:0000256" key="5">
    <source>
        <dbReference type="ARBA" id="ARBA00022691"/>
    </source>
</evidence>
<dbReference type="EMBL" id="JBIRGQ010000005">
    <property type="protein sequence ID" value="MFH8549057.1"/>
    <property type="molecule type" value="Genomic_DNA"/>
</dbReference>
<dbReference type="SMART" id="SM00138">
    <property type="entry name" value="MeTrc"/>
    <property type="match status" value="1"/>
</dbReference>
<dbReference type="Gene3D" id="1.10.155.10">
    <property type="entry name" value="Chemotaxis receptor methyltransferase CheR, N-terminal domain"/>
    <property type="match status" value="1"/>
</dbReference>
<dbReference type="RefSeq" id="WP_397715509.1">
    <property type="nucleotide sequence ID" value="NZ_JBIRGN010000005.1"/>
</dbReference>
<comment type="caution">
    <text evidence="10">The sequence shown here is derived from an EMBL/GenBank/DDBJ whole genome shotgun (WGS) entry which is preliminary data.</text>
</comment>
<feature type="domain" description="CheR-type methyltransferase" evidence="9">
    <location>
        <begin position="55"/>
        <end position="327"/>
    </location>
</feature>
<dbReference type="SUPFAM" id="SSF47757">
    <property type="entry name" value="Chemotaxis receptor methyltransferase CheR, N-terminal domain"/>
    <property type="match status" value="1"/>
</dbReference>
<evidence type="ECO:0000256" key="6">
    <source>
        <dbReference type="SAM" id="Coils"/>
    </source>
</evidence>
<keyword evidence="4" id="KW-0808">Transferase</keyword>
<dbReference type="InterPro" id="IPR013767">
    <property type="entry name" value="PAS_fold"/>
</dbReference>
<evidence type="ECO:0000259" key="9">
    <source>
        <dbReference type="PROSITE" id="PS50123"/>
    </source>
</evidence>
<dbReference type="EC" id="2.1.1.80" evidence="2"/>
<dbReference type="InterPro" id="IPR022641">
    <property type="entry name" value="CheR_N"/>
</dbReference>
<comment type="catalytic activity">
    <reaction evidence="1">
        <text>L-glutamyl-[protein] + S-adenosyl-L-methionine = [protein]-L-glutamate 5-O-methyl ester + S-adenosyl-L-homocysteine</text>
        <dbReference type="Rhea" id="RHEA:24452"/>
        <dbReference type="Rhea" id="RHEA-COMP:10208"/>
        <dbReference type="Rhea" id="RHEA-COMP:10311"/>
        <dbReference type="ChEBI" id="CHEBI:29973"/>
        <dbReference type="ChEBI" id="CHEBI:57856"/>
        <dbReference type="ChEBI" id="CHEBI:59789"/>
        <dbReference type="ChEBI" id="CHEBI:82795"/>
        <dbReference type="EC" id="2.1.1.80"/>
    </reaction>
</comment>
<feature type="compositionally biased region" description="Low complexity" evidence="7">
    <location>
        <begin position="1"/>
        <end position="24"/>
    </location>
</feature>
<dbReference type="PANTHER" id="PTHR24422">
    <property type="entry name" value="CHEMOTAXIS PROTEIN METHYLTRANSFERASE"/>
    <property type="match status" value="1"/>
</dbReference>
<dbReference type="PANTHER" id="PTHR24422:SF10">
    <property type="entry name" value="CHEMOTAXIS PROTEIN METHYLTRANSFERASE 2"/>
    <property type="match status" value="1"/>
</dbReference>
<dbReference type="SMART" id="SM00091">
    <property type="entry name" value="PAS"/>
    <property type="match status" value="2"/>
</dbReference>
<dbReference type="PROSITE" id="PS50112">
    <property type="entry name" value="PAS"/>
    <property type="match status" value="1"/>
</dbReference>
<organism evidence="10 11">
    <name type="scientific">Streptomyces longisporoflavus</name>
    <dbReference type="NCBI Taxonomy" id="28044"/>
    <lineage>
        <taxon>Bacteria</taxon>
        <taxon>Bacillati</taxon>
        <taxon>Actinomycetota</taxon>
        <taxon>Actinomycetes</taxon>
        <taxon>Kitasatosporales</taxon>
        <taxon>Streptomycetaceae</taxon>
        <taxon>Streptomyces</taxon>
    </lineage>
</organism>
<keyword evidence="11" id="KW-1185">Reference proteome</keyword>
<accession>A0ABW7QVM9</accession>
<dbReference type="InterPro" id="IPR000014">
    <property type="entry name" value="PAS"/>
</dbReference>
<dbReference type="Pfam" id="PF00989">
    <property type="entry name" value="PAS"/>
    <property type="match status" value="1"/>
</dbReference>
<dbReference type="Gene3D" id="3.40.50.150">
    <property type="entry name" value="Vaccinia Virus protein VP39"/>
    <property type="match status" value="1"/>
</dbReference>
<evidence type="ECO:0000256" key="7">
    <source>
        <dbReference type="SAM" id="MobiDB-lite"/>
    </source>
</evidence>
<keyword evidence="3 10" id="KW-0489">Methyltransferase</keyword>
<name>A0ABW7QVM9_9ACTN</name>
<reference evidence="10 11" key="1">
    <citation type="submission" date="2024-10" db="EMBL/GenBank/DDBJ databases">
        <title>The Natural Products Discovery Center: Release of the First 8490 Sequenced Strains for Exploring Actinobacteria Biosynthetic Diversity.</title>
        <authorList>
            <person name="Kalkreuter E."/>
            <person name="Kautsar S.A."/>
            <person name="Yang D."/>
            <person name="Bader C.D."/>
            <person name="Teijaro C.N."/>
            <person name="Fluegel L."/>
            <person name="Davis C.M."/>
            <person name="Simpson J.R."/>
            <person name="Lauterbach L."/>
            <person name="Steele A.D."/>
            <person name="Gui C."/>
            <person name="Meng S."/>
            <person name="Li G."/>
            <person name="Viehrig K."/>
            <person name="Ye F."/>
            <person name="Su P."/>
            <person name="Kiefer A.F."/>
            <person name="Nichols A."/>
            <person name="Cepeda A.J."/>
            <person name="Yan W."/>
            <person name="Fan B."/>
            <person name="Jiang Y."/>
            <person name="Adhikari A."/>
            <person name="Zheng C.-J."/>
            <person name="Schuster L."/>
            <person name="Cowan T.M."/>
            <person name="Smanski M.J."/>
            <person name="Chevrette M.G."/>
            <person name="De Carvalho L.P.S."/>
            <person name="Shen B."/>
        </authorList>
    </citation>
    <scope>NUCLEOTIDE SEQUENCE [LARGE SCALE GENOMIC DNA]</scope>
    <source>
        <strain evidence="10 11">NPDC017990</strain>
    </source>
</reference>
<dbReference type="SUPFAM" id="SSF55785">
    <property type="entry name" value="PYP-like sensor domain (PAS domain)"/>
    <property type="match status" value="2"/>
</dbReference>
<dbReference type="CDD" id="cd00130">
    <property type="entry name" value="PAS"/>
    <property type="match status" value="2"/>
</dbReference>
<keyword evidence="5" id="KW-0949">S-adenosyl-L-methionine</keyword>
<dbReference type="InterPro" id="IPR036804">
    <property type="entry name" value="CheR_N_sf"/>
</dbReference>
<evidence type="ECO:0000256" key="2">
    <source>
        <dbReference type="ARBA" id="ARBA00012534"/>
    </source>
</evidence>
<dbReference type="InterPro" id="IPR029063">
    <property type="entry name" value="SAM-dependent_MTases_sf"/>
</dbReference>
<evidence type="ECO:0000256" key="3">
    <source>
        <dbReference type="ARBA" id="ARBA00022603"/>
    </source>
</evidence>
<gene>
    <name evidence="10" type="ORF">ACH4F9_28965</name>
</gene>
<sequence>MGESSGAGAEQGAQPGAQGHPEPASETEQVREAERAREVEQGHRRDRGQETRPAREQQHDALLDPGLEDLLAFIRDARGFDFTGYKRSTLGRRIRKRMGDVGVQGYADYRDLLETDADEFRALFNTILINVTSVFRDPDAWGLLQREALPELLGSVAPESEIRVWSAGCSSGEEAYSLAMMFAEALGVEECVSRVKIYATDVDEEALRDARSGQYPARSLEPLSRELRDKYFERNGTQYAFRTDLRRRVIFGRHDITRDAPISRLDLLVCRNTLMYFNVEAQAQILDRFHFALREGGCLFLGKAEMLLNDTERFEAISIRQRVFRRRPGGSAPPYPATPPLKSRVGVGLERQQATQTGQLRDLVLDATPGASIALDGNGIVVLINHGARSQFGLTPNDVGRPFQDLEISYRPAELRSLIDQAVYERRSMHVRGAERRLGNDLQYFDIDIQPIMGGPGGPGLPIAINVTFMDVTQSTRLKAEVKRVREDLETAYEELQSTNEELETTNEELQSSIEELETTNEELQSTNEELETTNEELQSGNEELETMNDEMRLRTTDLDEAHAFLEGVVSSIAAGVVVLSADMRTKNWNRGAVDLWGLRPDEVLDEPFFALDFGLPTDRLRDVIQQCVASGKRAGPVVIPAVNRIGRKIDCSVICSPFDGHNGGVVLLMEDVADSGGS</sequence>
<feature type="region of interest" description="Disordered" evidence="7">
    <location>
        <begin position="1"/>
        <end position="62"/>
    </location>
</feature>
<feature type="coiled-coil region" evidence="6">
    <location>
        <begin position="475"/>
        <end position="555"/>
    </location>
</feature>
<dbReference type="Proteomes" id="UP001610818">
    <property type="component" value="Unassembled WGS sequence"/>
</dbReference>
<dbReference type="GO" id="GO:0032259">
    <property type="term" value="P:methylation"/>
    <property type="evidence" value="ECO:0007669"/>
    <property type="project" value="UniProtKB-KW"/>
</dbReference>
<dbReference type="InterPro" id="IPR050903">
    <property type="entry name" value="Bact_Chemotaxis_MeTrfase"/>
</dbReference>
<keyword evidence="6" id="KW-0175">Coiled coil</keyword>
<proteinExistence type="predicted"/>
<dbReference type="Gene3D" id="6.10.250.1080">
    <property type="match status" value="1"/>
</dbReference>
<dbReference type="InterPro" id="IPR022642">
    <property type="entry name" value="CheR_C"/>
</dbReference>
<dbReference type="Pfam" id="PF01739">
    <property type="entry name" value="CheR"/>
    <property type="match status" value="1"/>
</dbReference>
<feature type="compositionally biased region" description="Basic and acidic residues" evidence="7">
    <location>
        <begin position="28"/>
        <end position="62"/>
    </location>
</feature>
<dbReference type="InterPro" id="IPR035965">
    <property type="entry name" value="PAS-like_dom_sf"/>
</dbReference>
<dbReference type="Gene3D" id="3.30.450.20">
    <property type="entry name" value="PAS domain"/>
    <property type="match status" value="2"/>
</dbReference>
<dbReference type="PROSITE" id="PS50123">
    <property type="entry name" value="CHER"/>
    <property type="match status" value="1"/>
</dbReference>
<dbReference type="Pfam" id="PF03705">
    <property type="entry name" value="CheR_N"/>
    <property type="match status" value="1"/>
</dbReference>
<dbReference type="SUPFAM" id="SSF53335">
    <property type="entry name" value="S-adenosyl-L-methionine-dependent methyltransferases"/>
    <property type="match status" value="1"/>
</dbReference>
<evidence type="ECO:0000256" key="1">
    <source>
        <dbReference type="ARBA" id="ARBA00001541"/>
    </source>
</evidence>
<feature type="domain" description="PAS" evidence="8">
    <location>
        <begin position="562"/>
        <end position="620"/>
    </location>
</feature>
<protein>
    <recommendedName>
        <fullName evidence="2">protein-glutamate O-methyltransferase</fullName>
        <ecNumber evidence="2">2.1.1.80</ecNumber>
    </recommendedName>
</protein>
<evidence type="ECO:0000313" key="11">
    <source>
        <dbReference type="Proteomes" id="UP001610818"/>
    </source>
</evidence>
<dbReference type="GO" id="GO:0008168">
    <property type="term" value="F:methyltransferase activity"/>
    <property type="evidence" value="ECO:0007669"/>
    <property type="project" value="UniProtKB-KW"/>
</dbReference>
<evidence type="ECO:0000256" key="4">
    <source>
        <dbReference type="ARBA" id="ARBA00022679"/>
    </source>
</evidence>
<dbReference type="InterPro" id="IPR000780">
    <property type="entry name" value="CheR_MeTrfase"/>
</dbReference>
<dbReference type="PRINTS" id="PR00996">
    <property type="entry name" value="CHERMTFRASE"/>
</dbReference>